<feature type="transmembrane region" description="Helical" evidence="6">
    <location>
        <begin position="62"/>
        <end position="84"/>
    </location>
</feature>
<organism evidence="7 8">
    <name type="scientific">Actinomycetospora chibensis</name>
    <dbReference type="NCBI Taxonomy" id="663606"/>
    <lineage>
        <taxon>Bacteria</taxon>
        <taxon>Bacillati</taxon>
        <taxon>Actinomycetota</taxon>
        <taxon>Actinomycetes</taxon>
        <taxon>Pseudonocardiales</taxon>
        <taxon>Pseudonocardiaceae</taxon>
        <taxon>Actinomycetospora</taxon>
    </lineage>
</organism>
<evidence type="ECO:0000256" key="2">
    <source>
        <dbReference type="ARBA" id="ARBA00022475"/>
    </source>
</evidence>
<comment type="subcellular location">
    <subcellularLocation>
        <location evidence="1">Cell membrane</location>
        <topology evidence="1">Multi-pass membrane protein</topology>
    </subcellularLocation>
</comment>
<evidence type="ECO:0000256" key="6">
    <source>
        <dbReference type="SAM" id="Phobius"/>
    </source>
</evidence>
<keyword evidence="3 6" id="KW-0812">Transmembrane</keyword>
<dbReference type="InterPro" id="IPR005171">
    <property type="entry name" value="Cyt_c_oxidase_su4_prok"/>
</dbReference>
<feature type="transmembrane region" description="Helical" evidence="6">
    <location>
        <begin position="7"/>
        <end position="26"/>
    </location>
</feature>
<evidence type="ECO:0000256" key="1">
    <source>
        <dbReference type="ARBA" id="ARBA00004651"/>
    </source>
</evidence>
<dbReference type="Proteomes" id="UP001595909">
    <property type="component" value="Unassembled WGS sequence"/>
</dbReference>
<evidence type="ECO:0000313" key="8">
    <source>
        <dbReference type="Proteomes" id="UP001595909"/>
    </source>
</evidence>
<evidence type="ECO:0000256" key="3">
    <source>
        <dbReference type="ARBA" id="ARBA00022692"/>
    </source>
</evidence>
<protein>
    <submittedName>
        <fullName evidence="7">Cytochrome C oxidase subunit IV family protein</fullName>
    </submittedName>
</protein>
<evidence type="ECO:0000256" key="5">
    <source>
        <dbReference type="ARBA" id="ARBA00023136"/>
    </source>
</evidence>
<sequence length="85" mass="8972">MDPTRTLVTVWAALIIATAVSVAIHLGLGAGAAAIVAVLVLAFVKVWLVGRHFMELRDAPAILRRLFDGYVVVVPVVLAGILLLS</sequence>
<dbReference type="RefSeq" id="WP_274189784.1">
    <property type="nucleotide sequence ID" value="NZ_BAABHN010000013.1"/>
</dbReference>
<evidence type="ECO:0000256" key="4">
    <source>
        <dbReference type="ARBA" id="ARBA00022989"/>
    </source>
</evidence>
<gene>
    <name evidence="7" type="ORF">ACFPEL_06670</name>
</gene>
<keyword evidence="8" id="KW-1185">Reference proteome</keyword>
<dbReference type="EMBL" id="JBHSIM010000013">
    <property type="protein sequence ID" value="MFC4832089.1"/>
    <property type="molecule type" value="Genomic_DNA"/>
</dbReference>
<proteinExistence type="predicted"/>
<dbReference type="Pfam" id="PF03626">
    <property type="entry name" value="COX4_pro"/>
    <property type="match status" value="1"/>
</dbReference>
<accession>A0ABV9REV6</accession>
<reference evidence="8" key="1">
    <citation type="journal article" date="2019" name="Int. J. Syst. Evol. Microbiol.">
        <title>The Global Catalogue of Microorganisms (GCM) 10K type strain sequencing project: providing services to taxonomists for standard genome sequencing and annotation.</title>
        <authorList>
            <consortium name="The Broad Institute Genomics Platform"/>
            <consortium name="The Broad Institute Genome Sequencing Center for Infectious Disease"/>
            <person name="Wu L."/>
            <person name="Ma J."/>
        </authorList>
    </citation>
    <scope>NUCLEOTIDE SEQUENCE [LARGE SCALE GENOMIC DNA]</scope>
    <source>
        <strain evidence="8">CCUG 50347</strain>
    </source>
</reference>
<keyword evidence="4 6" id="KW-1133">Transmembrane helix</keyword>
<evidence type="ECO:0000313" key="7">
    <source>
        <dbReference type="EMBL" id="MFC4832089.1"/>
    </source>
</evidence>
<keyword evidence="5 6" id="KW-0472">Membrane</keyword>
<keyword evidence="2" id="KW-1003">Cell membrane</keyword>
<feature type="transmembrane region" description="Helical" evidence="6">
    <location>
        <begin position="32"/>
        <end position="50"/>
    </location>
</feature>
<comment type="caution">
    <text evidence="7">The sequence shown here is derived from an EMBL/GenBank/DDBJ whole genome shotgun (WGS) entry which is preliminary data.</text>
</comment>
<name>A0ABV9REV6_9PSEU</name>